<dbReference type="PANTHER" id="PTHR34682:SF1">
    <property type="entry name" value="PROTEIN METABOLIC NETWORK MODULATOR 1"/>
    <property type="match status" value="1"/>
</dbReference>
<keyword evidence="4" id="KW-1185">Reference proteome</keyword>
<reference evidence="2" key="2">
    <citation type="submission" date="2017-06" db="EMBL/GenBank/DDBJ databases">
        <title>WGS assembly of Brachypodium distachyon.</title>
        <authorList>
            <consortium name="The International Brachypodium Initiative"/>
            <person name="Lucas S."/>
            <person name="Harmon-Smith M."/>
            <person name="Lail K."/>
            <person name="Tice H."/>
            <person name="Grimwood J."/>
            <person name="Bruce D."/>
            <person name="Barry K."/>
            <person name="Shu S."/>
            <person name="Lindquist E."/>
            <person name="Wang M."/>
            <person name="Pitluck S."/>
            <person name="Vogel J.P."/>
            <person name="Garvin D.F."/>
            <person name="Mockler T.C."/>
            <person name="Schmutz J."/>
            <person name="Rokhsar D."/>
            <person name="Bevan M.W."/>
        </authorList>
    </citation>
    <scope>NUCLEOTIDE SEQUENCE</scope>
    <source>
        <strain evidence="2">Bd21</strain>
    </source>
</reference>
<dbReference type="AlphaFoldDB" id="I1J220"/>
<dbReference type="OrthoDB" id="612144at2759"/>
<feature type="compositionally biased region" description="Polar residues" evidence="1">
    <location>
        <begin position="1"/>
        <end position="12"/>
    </location>
</feature>
<dbReference type="RefSeq" id="XP_024311799.1">
    <property type="nucleotide sequence ID" value="XM_024456031.1"/>
</dbReference>
<dbReference type="Proteomes" id="UP000008810">
    <property type="component" value="Chromosome 5"/>
</dbReference>
<feature type="compositionally biased region" description="Low complexity" evidence="1">
    <location>
        <begin position="317"/>
        <end position="328"/>
    </location>
</feature>
<reference evidence="2 3" key="1">
    <citation type="journal article" date="2010" name="Nature">
        <title>Genome sequencing and analysis of the model grass Brachypodium distachyon.</title>
        <authorList>
            <consortium name="International Brachypodium Initiative"/>
        </authorList>
    </citation>
    <scope>NUCLEOTIDE SEQUENCE [LARGE SCALE GENOMIC DNA]</scope>
    <source>
        <strain evidence="2">Bd21</strain>
        <strain evidence="3">cv. Bd21</strain>
    </source>
</reference>
<gene>
    <name evidence="3" type="primary">LOC100827436</name>
    <name evidence="2" type="ORF">BRADI_5g22430v3</name>
</gene>
<evidence type="ECO:0000313" key="2">
    <source>
        <dbReference type="EMBL" id="KQJ84720.1"/>
    </source>
</evidence>
<evidence type="ECO:0000313" key="3">
    <source>
        <dbReference type="EnsemblPlants" id="KQJ84720"/>
    </source>
</evidence>
<dbReference type="GeneID" id="100827436"/>
<organism evidence="2">
    <name type="scientific">Brachypodium distachyon</name>
    <name type="common">Purple false brome</name>
    <name type="synonym">Trachynia distachya</name>
    <dbReference type="NCBI Taxonomy" id="15368"/>
    <lineage>
        <taxon>Eukaryota</taxon>
        <taxon>Viridiplantae</taxon>
        <taxon>Streptophyta</taxon>
        <taxon>Embryophyta</taxon>
        <taxon>Tracheophyta</taxon>
        <taxon>Spermatophyta</taxon>
        <taxon>Magnoliopsida</taxon>
        <taxon>Liliopsida</taxon>
        <taxon>Poales</taxon>
        <taxon>Poaceae</taxon>
        <taxon>BOP clade</taxon>
        <taxon>Pooideae</taxon>
        <taxon>Stipodae</taxon>
        <taxon>Brachypodieae</taxon>
        <taxon>Brachypodium</taxon>
    </lineage>
</organism>
<dbReference type="ExpressionAtlas" id="I1J220">
    <property type="expression patterns" value="baseline and differential"/>
</dbReference>
<feature type="region of interest" description="Disordered" evidence="1">
    <location>
        <begin position="1"/>
        <end position="51"/>
    </location>
</feature>
<dbReference type="PANTHER" id="PTHR34682">
    <property type="entry name" value="AT HOOK MOTIF-CONTAINING PROTEIN"/>
    <property type="match status" value="1"/>
</dbReference>
<evidence type="ECO:0000313" key="4">
    <source>
        <dbReference type="Proteomes" id="UP000008810"/>
    </source>
</evidence>
<feature type="region of interest" description="Disordered" evidence="1">
    <location>
        <begin position="310"/>
        <end position="330"/>
    </location>
</feature>
<name>I1J220_BRADI</name>
<sequence length="409" mass="44163">MTSEGNKATAPSDQPPIEQLVSSGAKRKRGRPRKYEHSTYEQPQMAHPVRSMSPGRRVLYNYNMHHGGVHANHTSGGSVGPKMHTVYVLPAPKAQGDRSSRPRNSANTVKVHDNQATNYSSAHVEGNSSTDANIGKRFVGKMANKCPGFSLITVKVKDNQVLQGWIPDVNNLRPITPRDDLVPELPMLRPSSVKKKKASAVHKQAPPPLPVHLEDVTIARPLQMRRPVEKSIATNIIPTTPGVYISPGVVAAAPVSVPSSYVESWPLPKQVTGPIRPEPSATVVPVKFAQPVSISCRQVANEDVLVEGKSVTEATSDSESSNGSDESSAQIQRVDPAAINEIDITSGSKVQSDASDNNQHIYNMEQSEQPQTETNILKGVDGSNLGASDLFPRSTINESPEILTAPYLL</sequence>
<proteinExistence type="predicted"/>
<dbReference type="Gramene" id="KQJ84720">
    <property type="protein sequence ID" value="KQJ84720"/>
    <property type="gene ID" value="BRADI_5g22430v3"/>
</dbReference>
<evidence type="ECO:0000256" key="1">
    <source>
        <dbReference type="SAM" id="MobiDB-lite"/>
    </source>
</evidence>
<protein>
    <submittedName>
        <fullName evidence="2 3">Uncharacterized protein</fullName>
    </submittedName>
</protein>
<dbReference type="eggNOG" id="ENOG502R5ES">
    <property type="taxonomic scope" value="Eukaryota"/>
</dbReference>
<reference evidence="3" key="3">
    <citation type="submission" date="2018-08" db="UniProtKB">
        <authorList>
            <consortium name="EnsemblPlants"/>
        </authorList>
    </citation>
    <scope>IDENTIFICATION</scope>
    <source>
        <strain evidence="3">cv. Bd21</strain>
    </source>
</reference>
<dbReference type="EMBL" id="CM000884">
    <property type="protein sequence ID" value="KQJ84720.1"/>
    <property type="molecule type" value="Genomic_DNA"/>
</dbReference>
<accession>I1J220</accession>
<dbReference type="InterPro" id="IPR045881">
    <property type="entry name" value="MNM1-like"/>
</dbReference>
<dbReference type="OMA" id="ENKAVAH"/>
<dbReference type="EnsemblPlants" id="KQJ84720">
    <property type="protein sequence ID" value="KQJ84720"/>
    <property type="gene ID" value="BRADI_5g22430v3"/>
</dbReference>